<dbReference type="GO" id="GO:0016747">
    <property type="term" value="F:acyltransferase activity, transferring groups other than amino-acyl groups"/>
    <property type="evidence" value="ECO:0007669"/>
    <property type="project" value="UniProtKB-ARBA"/>
</dbReference>
<organism evidence="2 3">
    <name type="scientific">Eleusine coracana subsp. coracana</name>
    <dbReference type="NCBI Taxonomy" id="191504"/>
    <lineage>
        <taxon>Eukaryota</taxon>
        <taxon>Viridiplantae</taxon>
        <taxon>Streptophyta</taxon>
        <taxon>Embryophyta</taxon>
        <taxon>Tracheophyta</taxon>
        <taxon>Spermatophyta</taxon>
        <taxon>Magnoliopsida</taxon>
        <taxon>Liliopsida</taxon>
        <taxon>Poales</taxon>
        <taxon>Poaceae</taxon>
        <taxon>PACMAD clade</taxon>
        <taxon>Chloridoideae</taxon>
        <taxon>Cynodonteae</taxon>
        <taxon>Eleusininae</taxon>
        <taxon>Eleusine</taxon>
    </lineage>
</organism>
<dbReference type="PANTHER" id="PTHR31896:SF65">
    <property type="entry name" value="ACETYLTRANSFERASE"/>
    <property type="match status" value="1"/>
</dbReference>
<dbReference type="PANTHER" id="PTHR31896">
    <property type="entry name" value="FAMILY REGULATORY PROTEIN, PUTATIVE (AFU_ORTHOLOGUE AFUA_3G14730)-RELATED"/>
    <property type="match status" value="1"/>
</dbReference>
<proteinExistence type="predicted"/>
<dbReference type="AlphaFoldDB" id="A0AAV5FHB6"/>
<reference evidence="2" key="1">
    <citation type="journal article" date="2018" name="DNA Res.">
        <title>Multiple hybrid de novo genome assembly of finger millet, an orphan allotetraploid crop.</title>
        <authorList>
            <person name="Hatakeyama M."/>
            <person name="Aluri S."/>
            <person name="Balachadran M.T."/>
            <person name="Sivarajan S.R."/>
            <person name="Patrignani A."/>
            <person name="Gruter S."/>
            <person name="Poveda L."/>
            <person name="Shimizu-Inatsugi R."/>
            <person name="Baeten J."/>
            <person name="Francoijs K.J."/>
            <person name="Nataraja K.N."/>
            <person name="Reddy Y.A.N."/>
            <person name="Phadnis S."/>
            <person name="Ravikumar R.L."/>
            <person name="Schlapbach R."/>
            <person name="Sreeman S.M."/>
            <person name="Shimizu K.K."/>
        </authorList>
    </citation>
    <scope>NUCLEOTIDE SEQUENCE</scope>
</reference>
<keyword evidence="3" id="KW-1185">Reference proteome</keyword>
<dbReference type="Proteomes" id="UP001054889">
    <property type="component" value="Unassembled WGS sequence"/>
</dbReference>
<dbReference type="EMBL" id="BQKI01000087">
    <property type="protein sequence ID" value="GJN35114.1"/>
    <property type="molecule type" value="Genomic_DNA"/>
</dbReference>
<dbReference type="InterPro" id="IPR023213">
    <property type="entry name" value="CAT-like_dom_sf"/>
</dbReference>
<dbReference type="Pfam" id="PF02458">
    <property type="entry name" value="Transferase"/>
    <property type="match status" value="1"/>
</dbReference>
<evidence type="ECO:0000256" key="1">
    <source>
        <dbReference type="ARBA" id="ARBA00022679"/>
    </source>
</evidence>
<gene>
    <name evidence="2" type="primary">gb23852</name>
    <name evidence="2" type="ORF">PR202_gb23852</name>
</gene>
<accession>A0AAV5FHB6</accession>
<protein>
    <submittedName>
        <fullName evidence="2">Uncharacterized protein</fullName>
    </submittedName>
</protein>
<evidence type="ECO:0000313" key="3">
    <source>
        <dbReference type="Proteomes" id="UP001054889"/>
    </source>
</evidence>
<reference evidence="2" key="2">
    <citation type="submission" date="2021-12" db="EMBL/GenBank/DDBJ databases">
        <title>Resequencing data analysis of finger millet.</title>
        <authorList>
            <person name="Hatakeyama M."/>
            <person name="Aluri S."/>
            <person name="Balachadran M.T."/>
            <person name="Sivarajan S.R."/>
            <person name="Poveda L."/>
            <person name="Shimizu-Inatsugi R."/>
            <person name="Schlapbach R."/>
            <person name="Sreeman S.M."/>
            <person name="Shimizu K.K."/>
        </authorList>
    </citation>
    <scope>NUCLEOTIDE SEQUENCE</scope>
</reference>
<dbReference type="InterPro" id="IPR051283">
    <property type="entry name" value="Sec_Metabolite_Acyltrans"/>
</dbReference>
<keyword evidence="1" id="KW-0808">Transferase</keyword>
<name>A0AAV5FHB6_ELECO</name>
<comment type="caution">
    <text evidence="2">The sequence shown here is derived from an EMBL/GenBank/DDBJ whole genome shotgun (WGS) entry which is preliminary data.</text>
</comment>
<dbReference type="Gene3D" id="3.30.559.10">
    <property type="entry name" value="Chloramphenicol acetyltransferase-like domain"/>
    <property type="match status" value="2"/>
</dbReference>
<evidence type="ECO:0000313" key="2">
    <source>
        <dbReference type="EMBL" id="GJN35114.1"/>
    </source>
</evidence>
<sequence>MLSCNYIQKGLLLAPPPFTTARLVDHVASALADALAVYYPVAGRLVTETHRDSEGLPLFAAQVTERVFLGFACNHALVDGTAFWNLVNAWAEIARARLGAADEVQHVLKSPVFERWSPDGCGRAPVRRPVGARRADAAFLGGVHGIAQGTGASGATPLAQPP</sequence>